<evidence type="ECO:0000256" key="1">
    <source>
        <dbReference type="SAM" id="MobiDB-lite"/>
    </source>
</evidence>
<evidence type="ECO:0000256" key="2">
    <source>
        <dbReference type="SAM" id="Phobius"/>
    </source>
</evidence>
<organism evidence="3 4">
    <name type="scientific">Gigaspora margarita</name>
    <dbReference type="NCBI Taxonomy" id="4874"/>
    <lineage>
        <taxon>Eukaryota</taxon>
        <taxon>Fungi</taxon>
        <taxon>Fungi incertae sedis</taxon>
        <taxon>Mucoromycota</taxon>
        <taxon>Glomeromycotina</taxon>
        <taxon>Glomeromycetes</taxon>
        <taxon>Diversisporales</taxon>
        <taxon>Gigasporaceae</taxon>
        <taxon>Gigaspora</taxon>
    </lineage>
</organism>
<dbReference type="EMBL" id="WTPW01001321">
    <property type="protein sequence ID" value="KAF0442574.1"/>
    <property type="molecule type" value="Genomic_DNA"/>
</dbReference>
<accession>A0A8H4A7A8</accession>
<dbReference type="OrthoDB" id="2475211at2759"/>
<keyword evidence="4" id="KW-1185">Reference proteome</keyword>
<feature type="transmembrane region" description="Helical" evidence="2">
    <location>
        <begin position="136"/>
        <end position="159"/>
    </location>
</feature>
<feature type="compositionally biased region" description="Basic and acidic residues" evidence="1">
    <location>
        <begin position="209"/>
        <end position="222"/>
    </location>
</feature>
<sequence>MTVNREALLRRENEYLTKKIKEELSTWRKNNYESAKHTVISIVISSLALVFGGSLTLYGSLASLKNLFKEVNENAEEFKNTMETFKSLYQNTEPQQESSVKVIEEHLEDYYKDQKKVFEFLEGLNKHMHHMLICRSITVTITSLVVLMLAIVSIFYLIINSENDIFEIIDILLICFSAIILYHSICVMICIQLIIPHITEHMFEKRRDKEKKKKEAAEKGSVQDEQQLKVQNQQQLNVQDEQQLKVQDQLQFKVQDQQQLKIQDKQLLKMEKVVS</sequence>
<feature type="region of interest" description="Disordered" evidence="1">
    <location>
        <begin position="209"/>
        <end position="228"/>
    </location>
</feature>
<feature type="transmembrane region" description="Helical" evidence="2">
    <location>
        <begin position="39"/>
        <end position="59"/>
    </location>
</feature>
<evidence type="ECO:0000313" key="3">
    <source>
        <dbReference type="EMBL" id="KAF0442574.1"/>
    </source>
</evidence>
<gene>
    <name evidence="3" type="ORF">F8M41_003650</name>
</gene>
<dbReference type="AlphaFoldDB" id="A0A8H4A7A8"/>
<evidence type="ECO:0000313" key="4">
    <source>
        <dbReference type="Proteomes" id="UP000439903"/>
    </source>
</evidence>
<name>A0A8H4A7A8_GIGMA</name>
<comment type="caution">
    <text evidence="3">The sequence shown here is derived from an EMBL/GenBank/DDBJ whole genome shotgun (WGS) entry which is preliminary data.</text>
</comment>
<feature type="transmembrane region" description="Helical" evidence="2">
    <location>
        <begin position="171"/>
        <end position="195"/>
    </location>
</feature>
<reference evidence="3 4" key="1">
    <citation type="journal article" date="2019" name="Environ. Microbiol.">
        <title>At the nexus of three kingdoms: the genome of the mycorrhizal fungus Gigaspora margarita provides insights into plant, endobacterial and fungal interactions.</title>
        <authorList>
            <person name="Venice F."/>
            <person name="Ghignone S."/>
            <person name="Salvioli di Fossalunga A."/>
            <person name="Amselem J."/>
            <person name="Novero M."/>
            <person name="Xianan X."/>
            <person name="Sedzielewska Toro K."/>
            <person name="Morin E."/>
            <person name="Lipzen A."/>
            <person name="Grigoriev I.V."/>
            <person name="Henrissat B."/>
            <person name="Martin F.M."/>
            <person name="Bonfante P."/>
        </authorList>
    </citation>
    <scope>NUCLEOTIDE SEQUENCE [LARGE SCALE GENOMIC DNA]</scope>
    <source>
        <strain evidence="3 4">BEG34</strain>
    </source>
</reference>
<keyword evidence="2" id="KW-0472">Membrane</keyword>
<protein>
    <submittedName>
        <fullName evidence="3">Uncharacterized protein</fullName>
    </submittedName>
</protein>
<keyword evidence="2" id="KW-1133">Transmembrane helix</keyword>
<dbReference type="Proteomes" id="UP000439903">
    <property type="component" value="Unassembled WGS sequence"/>
</dbReference>
<proteinExistence type="predicted"/>
<keyword evidence="2" id="KW-0812">Transmembrane</keyword>